<dbReference type="Proteomes" id="UP000092713">
    <property type="component" value="Unassembled WGS sequence"/>
</dbReference>
<feature type="compositionally biased region" description="Polar residues" evidence="1">
    <location>
        <begin position="259"/>
        <end position="268"/>
    </location>
</feature>
<dbReference type="STRING" id="1747903.ASR47_1004113"/>
<evidence type="ECO:0000313" key="3">
    <source>
        <dbReference type="EMBL" id="OBV37838.1"/>
    </source>
</evidence>
<dbReference type="AlphaFoldDB" id="A0A1A7C0I9"/>
<dbReference type="PANTHER" id="PTHR39200:SF1">
    <property type="entry name" value="AUTO-TRANSPORTER ADHESIN HEAD GIN DOMAIN-CONTAINING PROTEIN-RELATED"/>
    <property type="match status" value="1"/>
</dbReference>
<feature type="compositionally biased region" description="Basic and acidic residues" evidence="1">
    <location>
        <begin position="244"/>
        <end position="258"/>
    </location>
</feature>
<dbReference type="PATRIC" id="fig|1747903.4.peg.1371"/>
<dbReference type="InterPro" id="IPR021255">
    <property type="entry name" value="DUF2807"/>
</dbReference>
<proteinExistence type="predicted"/>
<evidence type="ECO:0000256" key="1">
    <source>
        <dbReference type="SAM" id="MobiDB-lite"/>
    </source>
</evidence>
<organism evidence="3 4">
    <name type="scientific">Janthinobacterium psychrotolerans</name>
    <dbReference type="NCBI Taxonomy" id="1747903"/>
    <lineage>
        <taxon>Bacteria</taxon>
        <taxon>Pseudomonadati</taxon>
        <taxon>Pseudomonadota</taxon>
        <taxon>Betaproteobacteria</taxon>
        <taxon>Burkholderiales</taxon>
        <taxon>Oxalobacteraceae</taxon>
        <taxon>Janthinobacterium</taxon>
    </lineage>
</organism>
<name>A0A1A7C0I9_9BURK</name>
<accession>A0A1A7C0I9</accession>
<gene>
    <name evidence="3" type="ORF">ASR47_1004113</name>
</gene>
<reference evidence="3 4" key="1">
    <citation type="submission" date="2016-04" db="EMBL/GenBank/DDBJ databases">
        <title>Draft genome sequence of Janthinobacterium psychrotolerans sp. nov., isolated from freshwater sediments in Denmark.</title>
        <authorList>
            <person name="Gong X."/>
            <person name="Skrivergaard S."/>
            <person name="Korsgaard B.S."/>
            <person name="Schreiber L."/>
            <person name="Marshall I.P."/>
            <person name="Finster K."/>
            <person name="Schramm A."/>
        </authorList>
    </citation>
    <scope>NUCLEOTIDE SEQUENCE [LARGE SCALE GENOMIC DNA]</scope>
    <source>
        <strain evidence="3 4">S3-2</strain>
    </source>
</reference>
<evidence type="ECO:0000313" key="4">
    <source>
        <dbReference type="Proteomes" id="UP000092713"/>
    </source>
</evidence>
<dbReference type="PANTHER" id="PTHR39200">
    <property type="entry name" value="HYPOTHETICAL EXPORTED PROTEIN"/>
    <property type="match status" value="1"/>
</dbReference>
<dbReference type="Gene3D" id="2.160.20.120">
    <property type="match status" value="1"/>
</dbReference>
<dbReference type="RefSeq" id="WP_065309380.1">
    <property type="nucleotide sequence ID" value="NZ_LOCQ01000059.1"/>
</dbReference>
<dbReference type="OrthoDB" id="8742282at2"/>
<dbReference type="EMBL" id="LOCQ01000059">
    <property type="protein sequence ID" value="OBV37838.1"/>
    <property type="molecule type" value="Genomic_DNA"/>
</dbReference>
<feature type="region of interest" description="Disordered" evidence="1">
    <location>
        <begin position="243"/>
        <end position="268"/>
    </location>
</feature>
<dbReference type="Pfam" id="PF10988">
    <property type="entry name" value="DUF2807"/>
    <property type="match status" value="1"/>
</dbReference>
<feature type="domain" description="Putative auto-transporter adhesin head GIN" evidence="2">
    <location>
        <begin position="56"/>
        <end position="252"/>
    </location>
</feature>
<evidence type="ECO:0000259" key="2">
    <source>
        <dbReference type="Pfam" id="PF10988"/>
    </source>
</evidence>
<comment type="caution">
    <text evidence="3">The sequence shown here is derived from an EMBL/GenBank/DDBJ whole genome shotgun (WGS) entry which is preliminary data.</text>
</comment>
<protein>
    <submittedName>
        <fullName evidence="3">Putative auto-transporter adhesin, head GIN domain</fullName>
    </submittedName>
</protein>
<sequence length="268" mass="28143">MKRLFKVGLSMFLLALVLIALSYTALRAKGISNPSSSAGRAVRADTRAISAAVTYVDLNGPIDLTLRRGATASLKVSGEQRLLANVDTTVDGSTIHIGPKGMLFHHRQPLQVELVLPTLTGVEVHGTGNSRITGFSGDKFTLELAGSGDISFTGRYKQVEASVNGSGNLDINGGNSDKVSLEMIGSGRISASGNSKVLNAELSGSGDIDAEHLPSDIANVVLQGSGESTVFVREKASLTLRGSGDIHVHGKPRQRDAQRTGSGEITWH</sequence>
<keyword evidence="4" id="KW-1185">Reference proteome</keyword>